<feature type="repeat" description="TPR" evidence="1">
    <location>
        <begin position="525"/>
        <end position="558"/>
    </location>
</feature>
<feature type="repeat" description="TPR" evidence="1">
    <location>
        <begin position="491"/>
        <end position="524"/>
    </location>
</feature>
<keyword evidence="5" id="KW-1185">Reference proteome</keyword>
<dbReference type="RefSeq" id="WP_162421727.1">
    <property type="nucleotide sequence ID" value="NZ_WVIE01000002.1"/>
</dbReference>
<reference evidence="4" key="1">
    <citation type="submission" date="2019-12" db="EMBL/GenBank/DDBJ databases">
        <title>High-Quality draft genome sequences of three cyanobacteria isolated from the limestone walls of the Old Cathedral of Coimbra.</title>
        <authorList>
            <person name="Tiago I."/>
            <person name="Soares F."/>
            <person name="Portugal A."/>
        </authorList>
    </citation>
    <scope>NUCLEOTIDE SEQUENCE</scope>
    <source>
        <strain evidence="4">A</strain>
    </source>
</reference>
<feature type="region of interest" description="Disordered" evidence="2">
    <location>
        <begin position="579"/>
        <end position="613"/>
    </location>
</feature>
<proteinExistence type="predicted"/>
<dbReference type="PANTHER" id="PTHR10098:SF108">
    <property type="entry name" value="TETRATRICOPEPTIDE REPEAT PROTEIN 28"/>
    <property type="match status" value="1"/>
</dbReference>
<evidence type="ECO:0000313" key="4">
    <source>
        <dbReference type="EMBL" id="NDJ16232.1"/>
    </source>
</evidence>
<comment type="caution">
    <text evidence="4">The sequence shown here is derived from an EMBL/GenBank/DDBJ whole genome shotgun (WGS) entry which is preliminary data.</text>
</comment>
<organism evidence="4 5">
    <name type="scientific">Myxacorys almedinensis A</name>
    <dbReference type="NCBI Taxonomy" id="2690445"/>
    <lineage>
        <taxon>Bacteria</taxon>
        <taxon>Bacillati</taxon>
        <taxon>Cyanobacteriota</taxon>
        <taxon>Cyanophyceae</taxon>
        <taxon>Leptolyngbyales</taxon>
        <taxon>Leptolyngbyaceae</taxon>
        <taxon>Myxacorys</taxon>
        <taxon>Myxacorys almedinensis</taxon>
    </lineage>
</organism>
<dbReference type="PANTHER" id="PTHR10098">
    <property type="entry name" value="RAPSYN-RELATED"/>
    <property type="match status" value="1"/>
</dbReference>
<evidence type="ECO:0000256" key="1">
    <source>
        <dbReference type="PROSITE-ProRule" id="PRU00339"/>
    </source>
</evidence>
<keyword evidence="1" id="KW-0802">TPR repeat</keyword>
<feature type="domain" description="CHAT" evidence="3">
    <location>
        <begin position="84"/>
        <end position="378"/>
    </location>
</feature>
<dbReference type="InterPro" id="IPR024983">
    <property type="entry name" value="CHAT_dom"/>
</dbReference>
<dbReference type="AlphaFoldDB" id="A0A8J8CLL1"/>
<dbReference type="Pfam" id="PF12770">
    <property type="entry name" value="CHAT"/>
    <property type="match status" value="1"/>
</dbReference>
<dbReference type="Proteomes" id="UP000646053">
    <property type="component" value="Unassembled WGS sequence"/>
</dbReference>
<feature type="compositionally biased region" description="Polar residues" evidence="2">
    <location>
        <begin position="579"/>
        <end position="602"/>
    </location>
</feature>
<evidence type="ECO:0000256" key="2">
    <source>
        <dbReference type="SAM" id="MobiDB-lite"/>
    </source>
</evidence>
<protein>
    <submittedName>
        <fullName evidence="4">CHAT domain-containing protein</fullName>
    </submittedName>
</protein>
<name>A0A8J8CLL1_9CYAN</name>
<dbReference type="EMBL" id="WVIE01000002">
    <property type="protein sequence ID" value="NDJ16232.1"/>
    <property type="molecule type" value="Genomic_DNA"/>
</dbReference>
<dbReference type="Gene3D" id="1.25.40.10">
    <property type="entry name" value="Tetratricopeptide repeat domain"/>
    <property type="match status" value="1"/>
</dbReference>
<dbReference type="SMART" id="SM00028">
    <property type="entry name" value="TPR"/>
    <property type="match status" value="3"/>
</dbReference>
<evidence type="ECO:0000313" key="5">
    <source>
        <dbReference type="Proteomes" id="UP000646053"/>
    </source>
</evidence>
<dbReference type="InterPro" id="IPR011990">
    <property type="entry name" value="TPR-like_helical_dom_sf"/>
</dbReference>
<dbReference type="Pfam" id="PF13414">
    <property type="entry name" value="TPR_11"/>
    <property type="match status" value="1"/>
</dbReference>
<sequence length="902" mass="98696">MDQEFFLSVTPVRGTEYLVRTEGVSPGVPLAEELVTWQVSEWLEQARLLMHDPLLGLLRGDLFRPRTGQSPEDAAGILAPNLVEFGQTLYNALFQGTIRDSWMTAQGIAQNRREGLRLRLGLKGDLLPRLPWEVLHAGVRPLATGTDVVFSRYQAAFAPMATVLTPHRSPAIEQSQALRILMVLAAPTDQEVLELEREATHLREELMRDHGSAIGEIELTILNQPGREKLTQALEQGRFHILHYAGHSNLGMSGGDLYLVNDRTGLTEVLSGDDLAGLLVNNGIRMAVFNSCRGVYTATADPNNATESGNLSEALLKRGVPAVLAMAERIPDDVALTLSRLFYRNLKQRYPIDLSLSRARQGLLSSYGSNQLYWSLPILYLHPDFDGYLQPPLLSDPPSAPEPDLTPRSVPEAVSTATPFVMPDEVFNDLEFDNPDDRDRAEVLNLLRELQDEPSSAFPTNEPSGVHPFFEGEAPYNASVSGDFGSPPQTAQGFVSLGEALYANGDVAGAIAAYGEALQLDSKLASAYGKMGIALEEYDSPAEAIIAYQMALQLDPSLTDAEHHLRRLRIAHNFQATSTGGAMSAGQSEDLTHRSPQASSPQPMRESSLAVKTAPPPYSRVFAKDLKHPARRRPRWLAFGIGSAIAATALVVWGIPAWRSSLIAPPSTLLPDPSTLPTPSNPPASETGALTATATQSFIQGDVQKGQQAIEALLAQNNLVQAKTAFDAVPNDKLSSPAISFLRGRLAWQWLQQNTSDRTFSIEDVRRYWKTAIGGKKEPRYYNALGFAYYAEGDLRSASNAWMTAARLAEAQQKLPANVATGNANPALQDQMTANAGIALAYQKMASKQPPEKRASLKREAVKLRNRILRQTPAEFQPNALNQNWLWTESAIAEWKTLLAEP</sequence>
<accession>A0A8J8CLL1</accession>
<dbReference type="SUPFAM" id="SSF48452">
    <property type="entry name" value="TPR-like"/>
    <property type="match status" value="1"/>
</dbReference>
<evidence type="ECO:0000259" key="3">
    <source>
        <dbReference type="Pfam" id="PF12770"/>
    </source>
</evidence>
<dbReference type="InterPro" id="IPR019734">
    <property type="entry name" value="TPR_rpt"/>
</dbReference>
<dbReference type="PROSITE" id="PS50005">
    <property type="entry name" value="TPR"/>
    <property type="match status" value="2"/>
</dbReference>
<gene>
    <name evidence="4" type="ORF">GS601_02825</name>
</gene>